<organism evidence="1 2">
    <name type="scientific">Linum trigynum</name>
    <dbReference type="NCBI Taxonomy" id="586398"/>
    <lineage>
        <taxon>Eukaryota</taxon>
        <taxon>Viridiplantae</taxon>
        <taxon>Streptophyta</taxon>
        <taxon>Embryophyta</taxon>
        <taxon>Tracheophyta</taxon>
        <taxon>Spermatophyta</taxon>
        <taxon>Magnoliopsida</taxon>
        <taxon>eudicotyledons</taxon>
        <taxon>Gunneridae</taxon>
        <taxon>Pentapetalae</taxon>
        <taxon>rosids</taxon>
        <taxon>fabids</taxon>
        <taxon>Malpighiales</taxon>
        <taxon>Linaceae</taxon>
        <taxon>Linum</taxon>
    </lineage>
</organism>
<evidence type="ECO:0000313" key="1">
    <source>
        <dbReference type="EMBL" id="CAL1360077.1"/>
    </source>
</evidence>
<evidence type="ECO:0000313" key="2">
    <source>
        <dbReference type="Proteomes" id="UP001497516"/>
    </source>
</evidence>
<protein>
    <submittedName>
        <fullName evidence="1">Uncharacterized protein</fullName>
    </submittedName>
</protein>
<name>A0AAV2CW09_9ROSI</name>
<proteinExistence type="predicted"/>
<dbReference type="AlphaFoldDB" id="A0AAV2CW09"/>
<gene>
    <name evidence="1" type="ORF">LTRI10_LOCUS7535</name>
</gene>
<keyword evidence="2" id="KW-1185">Reference proteome</keyword>
<accession>A0AAV2CW09</accession>
<dbReference type="Proteomes" id="UP001497516">
    <property type="component" value="Chromosome 10"/>
</dbReference>
<sequence length="229" mass="26018">MARTKNPNRRALKHKEPITYSSRQVQVGRGQTSALDEAVLQKDMGKSKPPEKKCSPALIITIVENGITNARIELIKKLGLDFVFHLKMKRFDSELLNWLIDHFNGDTMSIQMADGCHLVLTVDDVQRVYGLPRGQKEVPNVNINKCKTLPGQLLQIDSKQKGWNKLWSLAKKLPNVTAEIFWIRMFVMLVFGYVLESTSSAIGPISVLAFLEDNSFSIFSEYDWCMITM</sequence>
<dbReference type="EMBL" id="OZ034814">
    <property type="protein sequence ID" value="CAL1360077.1"/>
    <property type="molecule type" value="Genomic_DNA"/>
</dbReference>
<reference evidence="1 2" key="1">
    <citation type="submission" date="2024-04" db="EMBL/GenBank/DDBJ databases">
        <authorList>
            <person name="Fracassetti M."/>
        </authorList>
    </citation>
    <scope>NUCLEOTIDE SEQUENCE [LARGE SCALE GENOMIC DNA]</scope>
</reference>
<dbReference type="PANTHER" id="PTHR34835">
    <property type="entry name" value="OS07G0283600 PROTEIN-RELATED"/>
    <property type="match status" value="1"/>
</dbReference>